<accession>A0AA36JC86</accession>
<name>A0AA36JC86_9DINO</name>
<evidence type="ECO:0000313" key="3">
    <source>
        <dbReference type="Proteomes" id="UP001178507"/>
    </source>
</evidence>
<feature type="compositionally biased region" description="Low complexity" evidence="1">
    <location>
        <begin position="47"/>
        <end position="78"/>
    </location>
</feature>
<dbReference type="AlphaFoldDB" id="A0AA36JC86"/>
<proteinExistence type="predicted"/>
<dbReference type="Proteomes" id="UP001178507">
    <property type="component" value="Unassembled WGS sequence"/>
</dbReference>
<evidence type="ECO:0000313" key="2">
    <source>
        <dbReference type="EMBL" id="CAJ1403540.1"/>
    </source>
</evidence>
<feature type="compositionally biased region" description="Basic and acidic residues" evidence="1">
    <location>
        <begin position="24"/>
        <end position="46"/>
    </location>
</feature>
<organism evidence="2 3">
    <name type="scientific">Effrenium voratum</name>
    <dbReference type="NCBI Taxonomy" id="2562239"/>
    <lineage>
        <taxon>Eukaryota</taxon>
        <taxon>Sar</taxon>
        <taxon>Alveolata</taxon>
        <taxon>Dinophyceae</taxon>
        <taxon>Suessiales</taxon>
        <taxon>Symbiodiniaceae</taxon>
        <taxon>Effrenium</taxon>
    </lineage>
</organism>
<reference evidence="2" key="1">
    <citation type="submission" date="2023-08" db="EMBL/GenBank/DDBJ databases">
        <authorList>
            <person name="Chen Y."/>
            <person name="Shah S."/>
            <person name="Dougan E. K."/>
            <person name="Thang M."/>
            <person name="Chan C."/>
        </authorList>
    </citation>
    <scope>NUCLEOTIDE SEQUENCE</scope>
</reference>
<feature type="region of interest" description="Disordered" evidence="1">
    <location>
        <begin position="1"/>
        <end position="85"/>
    </location>
</feature>
<keyword evidence="3" id="KW-1185">Reference proteome</keyword>
<comment type="caution">
    <text evidence="2">The sequence shown here is derived from an EMBL/GenBank/DDBJ whole genome shotgun (WGS) entry which is preliminary data.</text>
</comment>
<protein>
    <submittedName>
        <fullName evidence="2">Uncharacterized protein</fullName>
    </submittedName>
</protein>
<evidence type="ECO:0000256" key="1">
    <source>
        <dbReference type="SAM" id="MobiDB-lite"/>
    </source>
</evidence>
<sequence>MGFSLQLGGLRNPDSARSGTFTGRSERGTPREVRRLPLQDIRRDESAASPLPSPAVSSEWTSRTSRTSPRSTAPETTRLGYPQSARGGYGGYAVASTAHLDVQRHLEVIRFTVLREHAKLRERAEQAKEQLSTLSSNFDEIVLAVDGVELKVWKDGLVW</sequence>
<dbReference type="EMBL" id="CAUJNA010003500">
    <property type="protein sequence ID" value="CAJ1403540.1"/>
    <property type="molecule type" value="Genomic_DNA"/>
</dbReference>
<gene>
    <name evidence="2" type="ORF">EVOR1521_LOCUS26196</name>
</gene>